<comment type="function">
    <text evidence="5">O-methyltransferase that catalyzes the 2 O-methylation steps in the ubiquinone biosynthetic pathway.</text>
</comment>
<reference evidence="6" key="1">
    <citation type="submission" date="2024-06" db="EMBL/GenBank/DDBJ databases">
        <title>Methylostella associata gen. nov., sp. nov., a novel Ancalomicrobiaceae-affiliated facultatively methylotrophic bacteria that feed on methanotrophs of the genus Methylococcus.</title>
        <authorList>
            <person name="Saltykova V."/>
            <person name="Danilova O.V."/>
            <person name="Oshkin I.Y."/>
            <person name="Belova S.E."/>
            <person name="Pimenov N.V."/>
            <person name="Dedysh S.N."/>
        </authorList>
    </citation>
    <scope>NUCLEOTIDE SEQUENCE</scope>
    <source>
        <strain evidence="6">S20</strain>
    </source>
</reference>
<dbReference type="PANTHER" id="PTHR43464">
    <property type="entry name" value="METHYLTRANSFERASE"/>
    <property type="match status" value="1"/>
</dbReference>
<keyword evidence="2 5" id="KW-0808">Transferase</keyword>
<protein>
    <recommendedName>
        <fullName evidence="5">Ubiquinone biosynthesis O-methyltransferase</fullName>
    </recommendedName>
    <alternativeName>
        <fullName evidence="5">2-polyprenyl-6-hydroxyphenol methylase</fullName>
        <ecNumber evidence="5">2.1.1.222</ecNumber>
    </alternativeName>
    <alternativeName>
        <fullName evidence="5">3-demethylubiquinone 3-O-methyltransferase</fullName>
        <ecNumber evidence="5">2.1.1.64</ecNumber>
    </alternativeName>
</protein>
<evidence type="ECO:0000313" key="6">
    <source>
        <dbReference type="EMBL" id="XBY44509.1"/>
    </source>
</evidence>
<dbReference type="EC" id="2.1.1.222" evidence="5"/>
<dbReference type="CDD" id="cd02440">
    <property type="entry name" value="AdoMet_MTases"/>
    <property type="match status" value="1"/>
</dbReference>
<organism evidence="6">
    <name type="scientific">Methyloraptor flagellatus</name>
    <dbReference type="NCBI Taxonomy" id="3162530"/>
    <lineage>
        <taxon>Bacteria</taxon>
        <taxon>Pseudomonadati</taxon>
        <taxon>Pseudomonadota</taxon>
        <taxon>Alphaproteobacteria</taxon>
        <taxon>Hyphomicrobiales</taxon>
        <taxon>Ancalomicrobiaceae</taxon>
        <taxon>Methyloraptor</taxon>
    </lineage>
</organism>
<dbReference type="SUPFAM" id="SSF53335">
    <property type="entry name" value="S-adenosyl-L-methionine-dependent methyltransferases"/>
    <property type="match status" value="1"/>
</dbReference>
<dbReference type="GO" id="GO:0032259">
    <property type="term" value="P:methylation"/>
    <property type="evidence" value="ECO:0007669"/>
    <property type="project" value="UniProtKB-KW"/>
</dbReference>
<dbReference type="GO" id="GO:0010420">
    <property type="term" value="F:polyprenyldihydroxybenzoate methyltransferase activity"/>
    <property type="evidence" value="ECO:0007669"/>
    <property type="project" value="InterPro"/>
</dbReference>
<dbReference type="InterPro" id="IPR010233">
    <property type="entry name" value="UbiG_MeTrfase"/>
</dbReference>
<dbReference type="EC" id="2.1.1.64" evidence="5"/>
<evidence type="ECO:0000256" key="5">
    <source>
        <dbReference type="HAMAP-Rule" id="MF_00472"/>
    </source>
</evidence>
<comment type="pathway">
    <text evidence="5">Cofactor biosynthesis; ubiquinone biosynthesis.</text>
</comment>
<dbReference type="GO" id="GO:0061542">
    <property type="term" value="F:3-demethylubiquinol 3-O-methyltransferase activity"/>
    <property type="evidence" value="ECO:0007669"/>
    <property type="project" value="UniProtKB-UniRule"/>
</dbReference>
<keyword evidence="3 5" id="KW-0831">Ubiquinone biosynthesis</keyword>
<comment type="catalytic activity">
    <reaction evidence="5">
        <text>a 3-demethylubiquinol + S-adenosyl-L-methionine = a ubiquinol + S-adenosyl-L-homocysteine + H(+)</text>
        <dbReference type="Rhea" id="RHEA:44380"/>
        <dbReference type="Rhea" id="RHEA-COMP:9566"/>
        <dbReference type="Rhea" id="RHEA-COMP:10914"/>
        <dbReference type="ChEBI" id="CHEBI:15378"/>
        <dbReference type="ChEBI" id="CHEBI:17976"/>
        <dbReference type="ChEBI" id="CHEBI:57856"/>
        <dbReference type="ChEBI" id="CHEBI:59789"/>
        <dbReference type="ChEBI" id="CHEBI:84422"/>
        <dbReference type="EC" id="2.1.1.64"/>
    </reaction>
</comment>
<evidence type="ECO:0000256" key="3">
    <source>
        <dbReference type="ARBA" id="ARBA00022688"/>
    </source>
</evidence>
<sequence>MTANARTTVDDAEIRNFSAMAAEWWAPRGKFRPLHAINPVRIGWIKQIVCDRFGRDVKSATAFEGLRVLDIGCGGGLLTEPLARLGAETVGADASEINIEVAKAHAAETGVAIDYRATTAEALAEAGERFDVVFAMEIVEHVADVDLFVSACATMVKPGGLLVMSTLNRTLKSFALAIVGAEYVLRWLPPGTHQWSKFVRPRELAEAMRAAGLDPVDESGVRYDPLTDRWSADPRDMDVNYMMAAGRPSLG</sequence>
<comment type="similarity">
    <text evidence="5">Belongs to the methyltransferase superfamily. UbiG/COQ3 family.</text>
</comment>
<evidence type="ECO:0000256" key="2">
    <source>
        <dbReference type="ARBA" id="ARBA00022679"/>
    </source>
</evidence>
<dbReference type="EMBL" id="CP158568">
    <property type="protein sequence ID" value="XBY44509.1"/>
    <property type="molecule type" value="Genomic_DNA"/>
</dbReference>
<dbReference type="NCBIfam" id="TIGR01983">
    <property type="entry name" value="UbiG"/>
    <property type="match status" value="1"/>
</dbReference>
<dbReference type="Pfam" id="PF13489">
    <property type="entry name" value="Methyltransf_23"/>
    <property type="match status" value="1"/>
</dbReference>
<feature type="binding site" evidence="5">
    <location>
        <position position="136"/>
    </location>
    <ligand>
        <name>S-adenosyl-L-methionine</name>
        <dbReference type="ChEBI" id="CHEBI:59789"/>
    </ligand>
</feature>
<proteinExistence type="inferred from homology"/>
<feature type="binding site" evidence="5">
    <location>
        <position position="93"/>
    </location>
    <ligand>
        <name>S-adenosyl-L-methionine</name>
        <dbReference type="ChEBI" id="CHEBI:59789"/>
    </ligand>
</feature>
<dbReference type="GO" id="GO:0102208">
    <property type="term" value="F:2-polyprenyl-6-hydroxyphenol methylase activity"/>
    <property type="evidence" value="ECO:0007669"/>
    <property type="project" value="UniProtKB-EC"/>
</dbReference>
<dbReference type="HAMAP" id="MF_00472">
    <property type="entry name" value="UbiG"/>
    <property type="match status" value="1"/>
</dbReference>
<keyword evidence="1 5" id="KW-0489">Methyltransferase</keyword>
<feature type="binding site" evidence="5">
    <location>
        <position position="41"/>
    </location>
    <ligand>
        <name>S-adenosyl-L-methionine</name>
        <dbReference type="ChEBI" id="CHEBI:59789"/>
    </ligand>
</feature>
<accession>A0AAU7X9A2</accession>
<gene>
    <name evidence="5 6" type="primary">ubiG</name>
    <name evidence="6" type="ORF">ABS361_21265</name>
</gene>
<name>A0AAU7X9A2_9HYPH</name>
<evidence type="ECO:0000256" key="4">
    <source>
        <dbReference type="ARBA" id="ARBA00022691"/>
    </source>
</evidence>
<dbReference type="Gene3D" id="3.40.50.150">
    <property type="entry name" value="Vaccinia Virus protein VP39"/>
    <property type="match status" value="1"/>
</dbReference>
<keyword evidence="4 5" id="KW-0949">S-adenosyl-L-methionine</keyword>
<dbReference type="InterPro" id="IPR029063">
    <property type="entry name" value="SAM-dependent_MTases_sf"/>
</dbReference>
<dbReference type="PANTHER" id="PTHR43464:SF19">
    <property type="entry name" value="UBIQUINONE BIOSYNTHESIS O-METHYLTRANSFERASE, MITOCHONDRIAL"/>
    <property type="match status" value="1"/>
</dbReference>
<feature type="binding site" evidence="5">
    <location>
        <position position="72"/>
    </location>
    <ligand>
        <name>S-adenosyl-L-methionine</name>
        <dbReference type="ChEBI" id="CHEBI:59789"/>
    </ligand>
</feature>
<dbReference type="AlphaFoldDB" id="A0AAU7X9A2"/>
<comment type="catalytic activity">
    <reaction evidence="5">
        <text>a 3-(all-trans-polyprenyl)benzene-1,2-diol + S-adenosyl-L-methionine = a 2-methoxy-6-(all-trans-polyprenyl)phenol + S-adenosyl-L-homocysteine + H(+)</text>
        <dbReference type="Rhea" id="RHEA:31411"/>
        <dbReference type="Rhea" id="RHEA-COMP:9550"/>
        <dbReference type="Rhea" id="RHEA-COMP:9551"/>
        <dbReference type="ChEBI" id="CHEBI:15378"/>
        <dbReference type="ChEBI" id="CHEBI:57856"/>
        <dbReference type="ChEBI" id="CHEBI:59789"/>
        <dbReference type="ChEBI" id="CHEBI:62729"/>
        <dbReference type="ChEBI" id="CHEBI:62731"/>
        <dbReference type="EC" id="2.1.1.222"/>
    </reaction>
</comment>
<dbReference type="KEGG" id="mflg:ABS361_21265"/>
<dbReference type="RefSeq" id="WP_407049602.1">
    <property type="nucleotide sequence ID" value="NZ_CP158568.1"/>
</dbReference>
<evidence type="ECO:0000256" key="1">
    <source>
        <dbReference type="ARBA" id="ARBA00022603"/>
    </source>
</evidence>